<reference evidence="2 4" key="2">
    <citation type="submission" date="2018-11" db="EMBL/GenBank/DDBJ databases">
        <authorList>
            <consortium name="Pathogen Informatics"/>
        </authorList>
    </citation>
    <scope>NUCLEOTIDE SEQUENCE [LARGE SCALE GENOMIC DNA]</scope>
</reference>
<protein>
    <submittedName>
        <fullName evidence="5">Kelch domain-containing protein 10</fullName>
    </submittedName>
</protein>
<dbReference type="AlphaFoldDB" id="A0A0N4U140"/>
<evidence type="ECO:0000256" key="1">
    <source>
        <dbReference type="SAM" id="Phobius"/>
    </source>
</evidence>
<dbReference type="SUPFAM" id="SSF117281">
    <property type="entry name" value="Kelch motif"/>
    <property type="match status" value="2"/>
</dbReference>
<name>A0A0N4U140_DRAME</name>
<dbReference type="WBParaSite" id="DME_0000029501-mRNA-1">
    <property type="protein sequence ID" value="DME_0000029501-mRNA-1"/>
    <property type="gene ID" value="DME_0000029501"/>
</dbReference>
<keyword evidence="4" id="KW-1185">Reference proteome</keyword>
<feature type="transmembrane region" description="Helical" evidence="1">
    <location>
        <begin position="20"/>
        <end position="38"/>
    </location>
</feature>
<dbReference type="OrthoDB" id="432528at2759"/>
<keyword evidence="1" id="KW-0472">Membrane</keyword>
<dbReference type="InterPro" id="IPR015915">
    <property type="entry name" value="Kelch-typ_b-propeller"/>
</dbReference>
<gene>
    <name evidence="2" type="ORF">DME_LOCUS4655</name>
</gene>
<dbReference type="Gene3D" id="2.120.10.80">
    <property type="entry name" value="Kelch-type beta propeller"/>
    <property type="match status" value="2"/>
</dbReference>
<dbReference type="Pfam" id="PF24681">
    <property type="entry name" value="Kelch_KLHDC2_KLHL20_DRC7"/>
    <property type="match status" value="1"/>
</dbReference>
<dbReference type="GO" id="GO:0003682">
    <property type="term" value="F:chromatin binding"/>
    <property type="evidence" value="ECO:0007669"/>
    <property type="project" value="InterPro"/>
</dbReference>
<sequence>MKQNKSREQTDDTSALELEILAASLLWFMILEYYPMYWTVNIQGGPKRVNHAAVALNGAIYSFGGYCAGETQRVRPIDVYVLNPSIIILNFCGFFFFFSETYRWKKIKPNFEYYEKVEIFTDNNNVDVVLTPSDIPMQRYGHSIVAYKNKAYLWGGRNDQFGDLNVLYEFDPGTLRWRRIICEGNRPSGRDGHSAAVFGDKMYIFGGYEDSLERFTRETYEFDFNHSRWQKLRTTGDLPIWRDFHSCCIYDEKMYVFGGRGDLRGDLNGKDEVYSTEVSLLDLKSLKWCQLVANGDKPCGRRSHTAWFYKDRMYIFGGYNSQVDQHYNDLYEFNPSNLKWRKIIAQGIPPSARRRHCSVLLGSRVFSFGGTT</sequence>
<dbReference type="Proteomes" id="UP000274756">
    <property type="component" value="Unassembled WGS sequence"/>
</dbReference>
<dbReference type="InterPro" id="IPR052637">
    <property type="entry name" value="KLHDC3-like"/>
</dbReference>
<dbReference type="PANTHER" id="PTHR46461">
    <property type="entry name" value="KELCH DOMAIN-CONTAINING PROTEIN 3"/>
    <property type="match status" value="1"/>
</dbReference>
<evidence type="ECO:0000313" key="4">
    <source>
        <dbReference type="Proteomes" id="UP000274756"/>
    </source>
</evidence>
<evidence type="ECO:0000313" key="3">
    <source>
        <dbReference type="Proteomes" id="UP000038040"/>
    </source>
</evidence>
<feature type="transmembrane region" description="Helical" evidence="1">
    <location>
        <begin position="79"/>
        <end position="98"/>
    </location>
</feature>
<keyword evidence="1" id="KW-0812">Transmembrane</keyword>
<reference evidence="5" key="1">
    <citation type="submission" date="2016-04" db="UniProtKB">
        <authorList>
            <consortium name="WormBaseParasite"/>
        </authorList>
    </citation>
    <scope>IDENTIFICATION</scope>
</reference>
<evidence type="ECO:0000313" key="2">
    <source>
        <dbReference type="EMBL" id="VDN54682.1"/>
    </source>
</evidence>
<dbReference type="STRING" id="318479.A0A0N4U140"/>
<dbReference type="PANTHER" id="PTHR46461:SF1">
    <property type="entry name" value="KELCH DOMAIN-CONTAINING PROTEIN 3"/>
    <property type="match status" value="1"/>
</dbReference>
<evidence type="ECO:0000313" key="5">
    <source>
        <dbReference type="WBParaSite" id="DME_0000029501-mRNA-1"/>
    </source>
</evidence>
<accession>A0A0N4U140</accession>
<dbReference type="EMBL" id="UYYG01001150">
    <property type="protein sequence ID" value="VDN54682.1"/>
    <property type="molecule type" value="Genomic_DNA"/>
</dbReference>
<dbReference type="Proteomes" id="UP000038040">
    <property type="component" value="Unplaced"/>
</dbReference>
<keyword evidence="1" id="KW-1133">Transmembrane helix</keyword>
<organism evidence="3 5">
    <name type="scientific">Dracunculus medinensis</name>
    <name type="common">Guinea worm</name>
    <dbReference type="NCBI Taxonomy" id="318479"/>
    <lineage>
        <taxon>Eukaryota</taxon>
        <taxon>Metazoa</taxon>
        <taxon>Ecdysozoa</taxon>
        <taxon>Nematoda</taxon>
        <taxon>Chromadorea</taxon>
        <taxon>Rhabditida</taxon>
        <taxon>Spirurina</taxon>
        <taxon>Dracunculoidea</taxon>
        <taxon>Dracunculidae</taxon>
        <taxon>Dracunculus</taxon>
    </lineage>
</organism>
<dbReference type="GO" id="GO:0005737">
    <property type="term" value="C:cytoplasm"/>
    <property type="evidence" value="ECO:0007669"/>
    <property type="project" value="TreeGrafter"/>
</dbReference>
<proteinExistence type="predicted"/>